<dbReference type="Proteomes" id="UP001642483">
    <property type="component" value="Unassembled WGS sequence"/>
</dbReference>
<comment type="catalytic activity">
    <reaction evidence="5">
        <text>octadecanoyl-CoA + 2 NADPH + 2 H(+) = octadecan-1-ol + 2 NADP(+) + CoA</text>
        <dbReference type="Rhea" id="RHEA:36319"/>
        <dbReference type="ChEBI" id="CHEBI:15378"/>
        <dbReference type="ChEBI" id="CHEBI:32154"/>
        <dbReference type="ChEBI" id="CHEBI:57287"/>
        <dbReference type="ChEBI" id="CHEBI:57394"/>
        <dbReference type="ChEBI" id="CHEBI:57783"/>
        <dbReference type="ChEBI" id="CHEBI:58349"/>
        <dbReference type="EC" id="1.2.1.84"/>
    </reaction>
    <physiologicalReaction direction="left-to-right" evidence="5">
        <dbReference type="Rhea" id="RHEA:36320"/>
    </physiologicalReaction>
</comment>
<dbReference type="SUPFAM" id="SSF51735">
    <property type="entry name" value="NAD(P)-binding Rossmann-fold domains"/>
    <property type="match status" value="1"/>
</dbReference>
<protein>
    <recommendedName>
        <fullName evidence="10">Fatty acyl-CoA reductase</fullName>
        <ecNumber evidence="10">1.2.1.84</ecNumber>
    </recommendedName>
</protein>
<reference evidence="14 15" key="1">
    <citation type="submission" date="2024-02" db="EMBL/GenBank/DDBJ databases">
        <authorList>
            <person name="Daric V."/>
            <person name="Darras S."/>
        </authorList>
    </citation>
    <scope>NUCLEOTIDE SEQUENCE [LARGE SCALE GENOMIC DNA]</scope>
</reference>
<comment type="catalytic activity">
    <reaction evidence="8">
        <text>18-methylnonadecanoyl-CoA + 2 NADPH + 2 H(+) = 18-methylnonadecan-1-ol + 2 NADP(+) + CoA</text>
        <dbReference type="Rhea" id="RHEA:81767"/>
        <dbReference type="ChEBI" id="CHEBI:15378"/>
        <dbReference type="ChEBI" id="CHEBI:57287"/>
        <dbReference type="ChEBI" id="CHEBI:57783"/>
        <dbReference type="ChEBI" id="CHEBI:58349"/>
        <dbReference type="ChEBI" id="CHEBI:84914"/>
        <dbReference type="ChEBI" id="CHEBI:231999"/>
    </reaction>
    <physiologicalReaction direction="left-to-right" evidence="8">
        <dbReference type="Rhea" id="RHEA:81768"/>
    </physiologicalReaction>
</comment>
<organism evidence="14 15">
    <name type="scientific">Clavelina lepadiformis</name>
    <name type="common">Light-bulb sea squirt</name>
    <name type="synonym">Ascidia lepadiformis</name>
    <dbReference type="NCBI Taxonomy" id="159417"/>
    <lineage>
        <taxon>Eukaryota</taxon>
        <taxon>Metazoa</taxon>
        <taxon>Chordata</taxon>
        <taxon>Tunicata</taxon>
        <taxon>Ascidiacea</taxon>
        <taxon>Aplousobranchia</taxon>
        <taxon>Clavelinidae</taxon>
        <taxon>Clavelina</taxon>
    </lineage>
</organism>
<evidence type="ECO:0000256" key="5">
    <source>
        <dbReference type="ARBA" id="ARBA00047991"/>
    </source>
</evidence>
<evidence type="ECO:0000256" key="9">
    <source>
        <dbReference type="ARBA" id="ARBA00049930"/>
    </source>
</evidence>
<comment type="function">
    <text evidence="10">Catalyzes the reduction of fatty acyl-CoA to fatty alcohols.</text>
</comment>
<dbReference type="EC" id="1.2.1.84" evidence="10"/>
<keyword evidence="10" id="KW-0560">Oxidoreductase</keyword>
<dbReference type="CDD" id="cd09071">
    <property type="entry name" value="FAR_C"/>
    <property type="match status" value="1"/>
</dbReference>
<evidence type="ECO:0000259" key="13">
    <source>
        <dbReference type="Pfam" id="PF07993"/>
    </source>
</evidence>
<comment type="catalytic activity">
    <reaction evidence="6">
        <text>hexadecanoyl-CoA + 2 NADPH + 2 H(+) = hexadecan-1-ol + 2 NADP(+) + CoA</text>
        <dbReference type="Rhea" id="RHEA:36315"/>
        <dbReference type="ChEBI" id="CHEBI:15378"/>
        <dbReference type="ChEBI" id="CHEBI:16125"/>
        <dbReference type="ChEBI" id="CHEBI:57287"/>
        <dbReference type="ChEBI" id="CHEBI:57379"/>
        <dbReference type="ChEBI" id="CHEBI:57783"/>
        <dbReference type="ChEBI" id="CHEBI:58349"/>
        <dbReference type="EC" id="1.2.1.84"/>
    </reaction>
    <physiologicalReaction direction="left-to-right" evidence="6">
        <dbReference type="Rhea" id="RHEA:36316"/>
    </physiologicalReaction>
</comment>
<dbReference type="InterPro" id="IPR033640">
    <property type="entry name" value="FAR_C"/>
</dbReference>
<feature type="region of interest" description="Disordered" evidence="11">
    <location>
        <begin position="306"/>
        <end position="329"/>
    </location>
</feature>
<evidence type="ECO:0000256" key="2">
    <source>
        <dbReference type="ARBA" id="ARBA00005928"/>
    </source>
</evidence>
<evidence type="ECO:0000256" key="10">
    <source>
        <dbReference type="RuleBase" id="RU363097"/>
    </source>
</evidence>
<evidence type="ECO:0000256" key="11">
    <source>
        <dbReference type="SAM" id="MobiDB-lite"/>
    </source>
</evidence>
<keyword evidence="15" id="KW-1185">Reference proteome</keyword>
<comment type="caution">
    <text evidence="14">The sequence shown here is derived from an EMBL/GenBank/DDBJ whole genome shotgun (WGS) entry which is preliminary data.</text>
</comment>
<feature type="domain" description="Fatty acyl-CoA reductase C-terminal" evidence="12">
    <location>
        <begin position="402"/>
        <end position="493"/>
    </location>
</feature>
<dbReference type="EMBL" id="CAWYQH010000001">
    <property type="protein sequence ID" value="CAK8671099.1"/>
    <property type="molecule type" value="Genomic_DNA"/>
</dbReference>
<keyword evidence="3 10" id="KW-0444">Lipid biosynthesis</keyword>
<comment type="similarity">
    <text evidence="2 10">Belongs to the fatty acyl-CoA reductase family.</text>
</comment>
<dbReference type="InterPro" id="IPR026055">
    <property type="entry name" value="FAR"/>
</dbReference>
<dbReference type="PANTHER" id="PTHR11011:SF45">
    <property type="entry name" value="FATTY ACYL-COA REDUCTASE CG8306-RELATED"/>
    <property type="match status" value="1"/>
</dbReference>
<comment type="catalytic activity">
    <reaction evidence="9">
        <text>eicosanoyl-CoA + 2 NADPH + 2 H(+) = eicosan-1-ol + 2 NADP(+) + CoA</text>
        <dbReference type="Rhea" id="RHEA:81727"/>
        <dbReference type="ChEBI" id="CHEBI:15378"/>
        <dbReference type="ChEBI" id="CHEBI:57287"/>
        <dbReference type="ChEBI" id="CHEBI:57380"/>
        <dbReference type="ChEBI" id="CHEBI:57783"/>
        <dbReference type="ChEBI" id="CHEBI:58349"/>
        <dbReference type="ChEBI" id="CHEBI:75627"/>
    </reaction>
    <physiologicalReaction direction="left-to-right" evidence="9">
        <dbReference type="Rhea" id="RHEA:81728"/>
    </physiologicalReaction>
</comment>
<name>A0ABP0EUR2_CLALP</name>
<comment type="catalytic activity">
    <reaction evidence="7">
        <text>a long-chain fatty acyl-CoA + 2 NADPH + 2 H(+) = a long-chain primary fatty alcohol + 2 NADP(+) + CoA</text>
        <dbReference type="Rhea" id="RHEA:52716"/>
        <dbReference type="ChEBI" id="CHEBI:15378"/>
        <dbReference type="ChEBI" id="CHEBI:57287"/>
        <dbReference type="ChEBI" id="CHEBI:57783"/>
        <dbReference type="ChEBI" id="CHEBI:58349"/>
        <dbReference type="ChEBI" id="CHEBI:77396"/>
        <dbReference type="ChEBI" id="CHEBI:83139"/>
        <dbReference type="EC" id="1.2.1.84"/>
    </reaction>
    <physiologicalReaction direction="left-to-right" evidence="7">
        <dbReference type="Rhea" id="RHEA:52717"/>
    </physiologicalReaction>
</comment>
<feature type="domain" description="Thioester reductase (TE)" evidence="13">
    <location>
        <begin position="23"/>
        <end position="292"/>
    </location>
</feature>
<sequence>MKTEQKANYPLMEKYFARKTVALTGGTGFLGHGLIEKLLRCCPDVRKIILLIRSKRNSNPEERLEALTKSSAFDTLREINPKFAEKLSFVSCNLEADELGLAQKDQEMLQDEVDIFVHGAATLKFNEHLRLSFEINTKCVRKVLQLCKKMTHLQSVVHISTAYAYCNQEGTDEKFYDCGVDYNDLESSLRWMSDDVVTKVTPDLIGKRPNTYTLTKALAEDLIRRESGSLPICICRPSMIIPAIQEPSPGWCNNVYGPTAFVVAYQKGFMKAMMADLDIICDLIPLDYVVNGVLAAAMKTGTDFMDERRERKSSTGSESDSDFFTDGVDSEKDFAPCPLDDAKRIIPIYTFNTGTQNPLVLHEIQAGLDHWLKEFPSKPIRLPSLSYHDNELSYKINVLLHQTIPFHVMDAISGIMNKKQRMVTINKKLQAGMEVMRFFFTTSFRFGNENALNLLNCLHPDDKVTYNYDARQFDWLNYMKCYVVGTQKYILKEDNHSEHKKVIKRLKALNTFLNTSAVVGTLGLATSTGLTSTLFDMATYVWDTVGAVLV</sequence>
<evidence type="ECO:0000256" key="1">
    <source>
        <dbReference type="ARBA" id="ARBA00004549"/>
    </source>
</evidence>
<evidence type="ECO:0000256" key="7">
    <source>
        <dbReference type="ARBA" id="ARBA00049089"/>
    </source>
</evidence>
<accession>A0ABP0EUR2</accession>
<evidence type="ECO:0000256" key="8">
    <source>
        <dbReference type="ARBA" id="ARBA00049865"/>
    </source>
</evidence>
<dbReference type="Pfam" id="PF03015">
    <property type="entry name" value="Sterile"/>
    <property type="match status" value="1"/>
</dbReference>
<keyword evidence="4 10" id="KW-0443">Lipid metabolism</keyword>
<proteinExistence type="inferred from homology"/>
<evidence type="ECO:0000313" key="14">
    <source>
        <dbReference type="EMBL" id="CAK8671099.1"/>
    </source>
</evidence>
<dbReference type="Gene3D" id="3.40.50.720">
    <property type="entry name" value="NAD(P)-binding Rossmann-like Domain"/>
    <property type="match status" value="1"/>
</dbReference>
<dbReference type="InterPro" id="IPR013120">
    <property type="entry name" value="FAR_NAD-bd"/>
</dbReference>
<gene>
    <name evidence="14" type="ORF">CVLEPA_LOCUS120</name>
</gene>
<dbReference type="CDD" id="cd05236">
    <property type="entry name" value="FAR-N_SDR_e"/>
    <property type="match status" value="1"/>
</dbReference>
<comment type="subcellular location">
    <subcellularLocation>
        <location evidence="1">Peroxisome membrane</location>
        <topology evidence="1">Single-pass membrane protein</topology>
    </subcellularLocation>
</comment>
<dbReference type="Pfam" id="PF07993">
    <property type="entry name" value="NAD_binding_4"/>
    <property type="match status" value="1"/>
</dbReference>
<evidence type="ECO:0000256" key="3">
    <source>
        <dbReference type="ARBA" id="ARBA00022516"/>
    </source>
</evidence>
<evidence type="ECO:0000259" key="12">
    <source>
        <dbReference type="Pfam" id="PF03015"/>
    </source>
</evidence>
<dbReference type="PANTHER" id="PTHR11011">
    <property type="entry name" value="MALE STERILITY PROTEIN 2-RELATED"/>
    <property type="match status" value="1"/>
</dbReference>
<evidence type="ECO:0000313" key="15">
    <source>
        <dbReference type="Proteomes" id="UP001642483"/>
    </source>
</evidence>
<evidence type="ECO:0000256" key="4">
    <source>
        <dbReference type="ARBA" id="ARBA00023098"/>
    </source>
</evidence>
<evidence type="ECO:0000256" key="6">
    <source>
        <dbReference type="ARBA" id="ARBA00048521"/>
    </source>
</evidence>
<dbReference type="InterPro" id="IPR036291">
    <property type="entry name" value="NAD(P)-bd_dom_sf"/>
</dbReference>
<keyword evidence="10" id="KW-0521">NADP</keyword>